<gene>
    <name evidence="8" type="ORF">BU16DRAFT_594086</name>
</gene>
<feature type="region of interest" description="Disordered" evidence="6">
    <location>
        <begin position="375"/>
        <end position="399"/>
    </location>
</feature>
<protein>
    <recommendedName>
        <fullName evidence="7">Peptidase S8/S53 domain-containing protein</fullName>
    </recommendedName>
</protein>
<evidence type="ECO:0000313" key="9">
    <source>
        <dbReference type="Proteomes" id="UP000799750"/>
    </source>
</evidence>
<keyword evidence="2 5" id="KW-0645">Protease</keyword>
<dbReference type="OrthoDB" id="206201at2759"/>
<dbReference type="InterPro" id="IPR015500">
    <property type="entry name" value="Peptidase_S8_subtilisin-rel"/>
</dbReference>
<dbReference type="Proteomes" id="UP000799750">
    <property type="component" value="Unassembled WGS sequence"/>
</dbReference>
<keyword evidence="4 5" id="KW-0720">Serine protease</keyword>
<proteinExistence type="inferred from homology"/>
<evidence type="ECO:0000313" key="8">
    <source>
        <dbReference type="EMBL" id="KAF2492480.1"/>
    </source>
</evidence>
<dbReference type="Gene3D" id="3.40.50.200">
    <property type="entry name" value="Peptidase S8/S53 domain"/>
    <property type="match status" value="1"/>
</dbReference>
<feature type="compositionally biased region" description="Polar residues" evidence="6">
    <location>
        <begin position="447"/>
        <end position="457"/>
    </location>
</feature>
<evidence type="ECO:0000256" key="1">
    <source>
        <dbReference type="ARBA" id="ARBA00011073"/>
    </source>
</evidence>
<feature type="active site" description="Charge relay system" evidence="5">
    <location>
        <position position="727"/>
    </location>
</feature>
<evidence type="ECO:0000256" key="4">
    <source>
        <dbReference type="ARBA" id="ARBA00022825"/>
    </source>
</evidence>
<organism evidence="8 9">
    <name type="scientific">Lophium mytilinum</name>
    <dbReference type="NCBI Taxonomy" id="390894"/>
    <lineage>
        <taxon>Eukaryota</taxon>
        <taxon>Fungi</taxon>
        <taxon>Dikarya</taxon>
        <taxon>Ascomycota</taxon>
        <taxon>Pezizomycotina</taxon>
        <taxon>Dothideomycetes</taxon>
        <taxon>Pleosporomycetidae</taxon>
        <taxon>Mytilinidiales</taxon>
        <taxon>Mytilinidiaceae</taxon>
        <taxon>Lophium</taxon>
    </lineage>
</organism>
<dbReference type="PANTHER" id="PTHR43806">
    <property type="entry name" value="PEPTIDASE S8"/>
    <property type="match status" value="1"/>
</dbReference>
<keyword evidence="9" id="KW-1185">Reference proteome</keyword>
<dbReference type="GO" id="GO:0004252">
    <property type="term" value="F:serine-type endopeptidase activity"/>
    <property type="evidence" value="ECO:0007669"/>
    <property type="project" value="UniProtKB-UniRule"/>
</dbReference>
<feature type="region of interest" description="Disordered" evidence="6">
    <location>
        <begin position="38"/>
        <end position="61"/>
    </location>
</feature>
<dbReference type="PRINTS" id="PR00723">
    <property type="entry name" value="SUBTILISIN"/>
</dbReference>
<feature type="compositionally biased region" description="Basic and acidic residues" evidence="6">
    <location>
        <begin position="309"/>
        <end position="328"/>
    </location>
</feature>
<feature type="compositionally biased region" description="Basic and acidic residues" evidence="6">
    <location>
        <begin position="545"/>
        <end position="554"/>
    </location>
</feature>
<dbReference type="InterPro" id="IPR050131">
    <property type="entry name" value="Peptidase_S8_subtilisin-like"/>
</dbReference>
<dbReference type="GO" id="GO:0006508">
    <property type="term" value="P:proteolysis"/>
    <property type="evidence" value="ECO:0007669"/>
    <property type="project" value="UniProtKB-KW"/>
</dbReference>
<name>A0A6A6QKI6_9PEZI</name>
<feature type="active site" description="Charge relay system" evidence="5">
    <location>
        <position position="936"/>
    </location>
</feature>
<feature type="compositionally biased region" description="Polar residues" evidence="6">
    <location>
        <begin position="465"/>
        <end position="476"/>
    </location>
</feature>
<dbReference type="SUPFAM" id="SSF48452">
    <property type="entry name" value="TPR-like"/>
    <property type="match status" value="2"/>
</dbReference>
<keyword evidence="3 5" id="KW-0378">Hydrolase</keyword>
<dbReference type="Gene3D" id="1.25.40.10">
    <property type="entry name" value="Tetratricopeptide repeat domain"/>
    <property type="match status" value="1"/>
</dbReference>
<feature type="compositionally biased region" description="Polar residues" evidence="6">
    <location>
        <begin position="390"/>
        <end position="399"/>
    </location>
</feature>
<dbReference type="SUPFAM" id="SSF52743">
    <property type="entry name" value="Subtilisin-like"/>
    <property type="match status" value="1"/>
</dbReference>
<feature type="region of interest" description="Disordered" evidence="6">
    <location>
        <begin position="433"/>
        <end position="561"/>
    </location>
</feature>
<dbReference type="InterPro" id="IPR036852">
    <property type="entry name" value="Peptidase_S8/S53_dom_sf"/>
</dbReference>
<sequence>MKPHLRYLEQPAFAPRLPNDSPAANVCHQSFCIESTRSFRNSQARSPKPSKMSRRRARSCAPERTAIVRLAEEGDQHRKSGNHSEATQSYRQAAQQFEDLYGAEAHRTLLLRDKLATSLHDAGDFKGAASCNEETLHRRQKSAPNESSETYDKWLKDVLENRRRLAVDYVKLERVSDALTQYRGVLHDAGSSHLSLGHDVFCRDRNNLAQVLSRTGVSQDAREAVDLNFNTLKTAEATLGKSHREVSKSRYSLGRELARLGKIDDATEHFRDNVVILSALSWGERDSRDLEGVFQDSKVMLQRCMRNGQETRRPRDECNEAEKQDMEPRTTSSVRHTNIPDEKPPNAISQTKEVNQKGKNRSDLELLQDAGLSKTAAENNNADGKREDQTVSTSASEINPNEVLPARQIQPVLVAKALVPSAQTQYHEASIKNIINKPPRLEGKLGQKSTEQQTSLGTGHLLPTEDSTQKPPQSQEVIRKKQLDDPNSALESNTDKLSIDKRETIPRLASPKQSPLLEIKAAPTSGDLPLLDTLQGASVGPLTHEPGDEKKPSRSDSVVSTPVPTIVEPIERSSDLGNLVDDLTPAISTPLLHLSVPDVSEPSNIPGGWKAEYEAEDDPPGIFESFKPLRQARSTANLRPSNLHLDFAGRPSRSLSVSNLRPRNQSHSRSSSISRSCVGHDRGADLADKWFQDLEKDTHPMLEKYSNFTPDADGKKTYKHVKIAILDSGVARKADKRSGENNIPSTIQLARPHIKEGKMKGVSGTLPWDEDVIGHGTHGVGLLLKVCPWADIYVYRVIESQLGSIRQDLVAAAIEDAAGKVDIISMSLGWERDDPQVGEALERAKKKGVLLFAASSNDGVNGGMSFPARADEVIAIDSANYHGEPSPFNTPEDDRKQRFTALGEDVESAFPPALQGLDDDSDGFLRVGFKRSTGSSCATPIAAATAALILEFAKQPPLCYDPRVLNHLKTLKGMRYVFNELVSQKKSQTSRFNHLNIRNLLCCDEGYLDGGDWADSSFAPRYRAARKIIDCLQRFLEPDLGAPMLDEMSRATRKMFERKSTWT</sequence>
<feature type="domain" description="Peptidase S8/S53" evidence="7">
    <location>
        <begin position="719"/>
        <end position="955"/>
    </location>
</feature>
<dbReference type="EMBL" id="MU004194">
    <property type="protein sequence ID" value="KAF2492480.1"/>
    <property type="molecule type" value="Genomic_DNA"/>
</dbReference>
<dbReference type="PANTHER" id="PTHR43806:SF11">
    <property type="entry name" value="CEREVISIN-RELATED"/>
    <property type="match status" value="1"/>
</dbReference>
<evidence type="ECO:0000259" key="7">
    <source>
        <dbReference type="Pfam" id="PF00082"/>
    </source>
</evidence>
<dbReference type="Pfam" id="PF00082">
    <property type="entry name" value="Peptidase_S8"/>
    <property type="match status" value="1"/>
</dbReference>
<evidence type="ECO:0000256" key="6">
    <source>
        <dbReference type="SAM" id="MobiDB-lite"/>
    </source>
</evidence>
<feature type="active site" description="Charge relay system" evidence="5">
    <location>
        <position position="775"/>
    </location>
</feature>
<dbReference type="InterPro" id="IPR011990">
    <property type="entry name" value="TPR-like_helical_dom_sf"/>
</dbReference>
<accession>A0A6A6QKI6</accession>
<feature type="region of interest" description="Disordered" evidence="6">
    <location>
        <begin position="307"/>
        <end position="362"/>
    </location>
</feature>
<feature type="compositionally biased region" description="Low complexity" evidence="6">
    <location>
        <begin position="661"/>
        <end position="676"/>
    </location>
</feature>
<evidence type="ECO:0000256" key="3">
    <source>
        <dbReference type="ARBA" id="ARBA00022801"/>
    </source>
</evidence>
<dbReference type="PROSITE" id="PS51892">
    <property type="entry name" value="SUBTILASE"/>
    <property type="match status" value="1"/>
</dbReference>
<feature type="region of interest" description="Disordered" evidence="6">
    <location>
        <begin position="649"/>
        <end position="678"/>
    </location>
</feature>
<evidence type="ECO:0000256" key="2">
    <source>
        <dbReference type="ARBA" id="ARBA00022670"/>
    </source>
</evidence>
<feature type="compositionally biased region" description="Basic and acidic residues" evidence="6">
    <location>
        <begin position="493"/>
        <end position="505"/>
    </location>
</feature>
<reference evidence="8" key="1">
    <citation type="journal article" date="2020" name="Stud. Mycol.">
        <title>101 Dothideomycetes genomes: a test case for predicting lifestyles and emergence of pathogens.</title>
        <authorList>
            <person name="Haridas S."/>
            <person name="Albert R."/>
            <person name="Binder M."/>
            <person name="Bloem J."/>
            <person name="Labutti K."/>
            <person name="Salamov A."/>
            <person name="Andreopoulos B."/>
            <person name="Baker S."/>
            <person name="Barry K."/>
            <person name="Bills G."/>
            <person name="Bluhm B."/>
            <person name="Cannon C."/>
            <person name="Castanera R."/>
            <person name="Culley D."/>
            <person name="Daum C."/>
            <person name="Ezra D."/>
            <person name="Gonzalez J."/>
            <person name="Henrissat B."/>
            <person name="Kuo A."/>
            <person name="Liang C."/>
            <person name="Lipzen A."/>
            <person name="Lutzoni F."/>
            <person name="Magnuson J."/>
            <person name="Mondo S."/>
            <person name="Nolan M."/>
            <person name="Ohm R."/>
            <person name="Pangilinan J."/>
            <person name="Park H.-J."/>
            <person name="Ramirez L."/>
            <person name="Alfaro M."/>
            <person name="Sun H."/>
            <person name="Tritt A."/>
            <person name="Yoshinaga Y."/>
            <person name="Zwiers L.-H."/>
            <person name="Turgeon B."/>
            <person name="Goodwin S."/>
            <person name="Spatafora J."/>
            <person name="Crous P."/>
            <person name="Grigoriev I."/>
        </authorList>
    </citation>
    <scope>NUCLEOTIDE SEQUENCE</scope>
    <source>
        <strain evidence="8">CBS 269.34</strain>
    </source>
</reference>
<comment type="similarity">
    <text evidence="1 5">Belongs to the peptidase S8 family.</text>
</comment>
<dbReference type="InterPro" id="IPR000209">
    <property type="entry name" value="Peptidase_S8/S53_dom"/>
</dbReference>
<dbReference type="AlphaFoldDB" id="A0A6A6QKI6"/>
<evidence type="ECO:0000256" key="5">
    <source>
        <dbReference type="PROSITE-ProRule" id="PRU01240"/>
    </source>
</evidence>